<evidence type="ECO:0000256" key="12">
    <source>
        <dbReference type="ARBA" id="ARBA00022989"/>
    </source>
</evidence>
<comment type="cofactor">
    <cofactor evidence="1">
        <name>Ca(2+)</name>
        <dbReference type="ChEBI" id="CHEBI:29108"/>
    </cofactor>
</comment>
<feature type="compositionally biased region" description="Polar residues" evidence="18">
    <location>
        <begin position="285"/>
        <end position="298"/>
    </location>
</feature>
<dbReference type="OrthoDB" id="70570at2759"/>
<keyword evidence="6" id="KW-0479">Metal-binding</keyword>
<comment type="catalytic activity">
    <reaction evidence="15">
        <text>a 1,2-diacyl-sn-glycerol + H2O = a 2-acylglycerol + a fatty acid + H(+)</text>
        <dbReference type="Rhea" id="RHEA:33275"/>
        <dbReference type="ChEBI" id="CHEBI:15377"/>
        <dbReference type="ChEBI" id="CHEBI:15378"/>
        <dbReference type="ChEBI" id="CHEBI:17389"/>
        <dbReference type="ChEBI" id="CHEBI:17815"/>
        <dbReference type="ChEBI" id="CHEBI:28868"/>
        <dbReference type="EC" id="3.1.1.116"/>
    </reaction>
    <physiologicalReaction direction="left-to-right" evidence="15">
        <dbReference type="Rhea" id="RHEA:33276"/>
    </physiologicalReaction>
</comment>
<keyword evidence="12" id="KW-1133">Transmembrane helix</keyword>
<comment type="subcellular location">
    <subcellularLocation>
        <location evidence="2">Cell membrane</location>
        <topology evidence="2">Multi-pass membrane protein</topology>
    </subcellularLocation>
</comment>
<dbReference type="Pfam" id="PF01764">
    <property type="entry name" value="Lipase_3"/>
    <property type="match status" value="1"/>
</dbReference>
<dbReference type="CDD" id="cd00519">
    <property type="entry name" value="Lipase_3"/>
    <property type="match status" value="1"/>
</dbReference>
<dbReference type="OMA" id="ADDHAEC"/>
<dbReference type="SUPFAM" id="SSF53474">
    <property type="entry name" value="alpha/beta-Hydrolases"/>
    <property type="match status" value="1"/>
</dbReference>
<name>A0A813HZ55_POLGL</name>
<protein>
    <recommendedName>
        <fullName evidence="16">sn-1-specific diacylglycerol lipase</fullName>
        <ecNumber evidence="16">3.1.1.116</ecNumber>
    </recommendedName>
</protein>
<comment type="caution">
    <text evidence="20">The sequence shown here is derived from an EMBL/GenBank/DDBJ whole genome shotgun (WGS) entry which is preliminary data.</text>
</comment>
<evidence type="ECO:0000256" key="5">
    <source>
        <dbReference type="ARBA" id="ARBA00022692"/>
    </source>
</evidence>
<dbReference type="InterPro" id="IPR017455">
    <property type="entry name" value="Znf_FYVE-rel"/>
</dbReference>
<dbReference type="EMBL" id="CAJNNV010033247">
    <property type="protein sequence ID" value="CAE8643025.1"/>
    <property type="molecule type" value="Genomic_DNA"/>
</dbReference>
<dbReference type="Proteomes" id="UP000654075">
    <property type="component" value="Unassembled WGS sequence"/>
</dbReference>
<dbReference type="EC" id="3.1.1.116" evidence="16"/>
<dbReference type="InterPro" id="IPR002921">
    <property type="entry name" value="Fungal_lipase-type"/>
</dbReference>
<evidence type="ECO:0000256" key="1">
    <source>
        <dbReference type="ARBA" id="ARBA00001913"/>
    </source>
</evidence>
<evidence type="ECO:0000256" key="17">
    <source>
        <dbReference type="PROSITE-ProRule" id="PRU00091"/>
    </source>
</evidence>
<keyword evidence="5" id="KW-0812">Transmembrane</keyword>
<organism evidence="20 21">
    <name type="scientific">Polarella glacialis</name>
    <name type="common">Dinoflagellate</name>
    <dbReference type="NCBI Taxonomy" id="89957"/>
    <lineage>
        <taxon>Eukaryota</taxon>
        <taxon>Sar</taxon>
        <taxon>Alveolata</taxon>
        <taxon>Dinophyceae</taxon>
        <taxon>Suessiales</taxon>
        <taxon>Suessiaceae</taxon>
        <taxon>Polarella</taxon>
    </lineage>
</organism>
<dbReference type="GO" id="GO:0016298">
    <property type="term" value="F:lipase activity"/>
    <property type="evidence" value="ECO:0007669"/>
    <property type="project" value="TreeGrafter"/>
</dbReference>
<feature type="domain" description="FYVE-type" evidence="19">
    <location>
        <begin position="395"/>
        <end position="465"/>
    </location>
</feature>
<keyword evidence="7 17" id="KW-0863">Zinc-finger</keyword>
<keyword evidence="3" id="KW-1003">Cell membrane</keyword>
<keyword evidence="13" id="KW-0443">Lipid metabolism</keyword>
<evidence type="ECO:0000256" key="7">
    <source>
        <dbReference type="ARBA" id="ARBA00022771"/>
    </source>
</evidence>
<dbReference type="InterPro" id="IPR013083">
    <property type="entry name" value="Znf_RING/FYVE/PHD"/>
</dbReference>
<proteinExistence type="predicted"/>
<dbReference type="GO" id="GO:0005886">
    <property type="term" value="C:plasma membrane"/>
    <property type="evidence" value="ECO:0007669"/>
    <property type="project" value="UniProtKB-SubCell"/>
</dbReference>
<keyword evidence="21" id="KW-1185">Reference proteome</keyword>
<evidence type="ECO:0000256" key="16">
    <source>
        <dbReference type="ARBA" id="ARBA00026104"/>
    </source>
</evidence>
<keyword evidence="9" id="KW-0862">Zinc</keyword>
<dbReference type="PROSITE" id="PS50178">
    <property type="entry name" value="ZF_FYVE"/>
    <property type="match status" value="1"/>
</dbReference>
<evidence type="ECO:0000259" key="19">
    <source>
        <dbReference type="PROSITE" id="PS50178"/>
    </source>
</evidence>
<keyword evidence="4" id="KW-0597">Phosphoprotein</keyword>
<evidence type="ECO:0000256" key="6">
    <source>
        <dbReference type="ARBA" id="ARBA00022723"/>
    </source>
</evidence>
<dbReference type="InterPro" id="IPR052214">
    <property type="entry name" value="DAG_Lipase-Related"/>
</dbReference>
<evidence type="ECO:0000256" key="10">
    <source>
        <dbReference type="ARBA" id="ARBA00022837"/>
    </source>
</evidence>
<evidence type="ECO:0000256" key="11">
    <source>
        <dbReference type="ARBA" id="ARBA00022963"/>
    </source>
</evidence>
<evidence type="ECO:0000256" key="8">
    <source>
        <dbReference type="ARBA" id="ARBA00022801"/>
    </source>
</evidence>
<evidence type="ECO:0000256" key="18">
    <source>
        <dbReference type="SAM" id="MobiDB-lite"/>
    </source>
</evidence>
<evidence type="ECO:0000313" key="20">
    <source>
        <dbReference type="EMBL" id="CAE8643025.1"/>
    </source>
</evidence>
<gene>
    <name evidence="20" type="ORF">PGLA1383_LOCUS57408</name>
</gene>
<evidence type="ECO:0000256" key="2">
    <source>
        <dbReference type="ARBA" id="ARBA00004651"/>
    </source>
</evidence>
<evidence type="ECO:0000256" key="3">
    <source>
        <dbReference type="ARBA" id="ARBA00022475"/>
    </source>
</evidence>
<dbReference type="PANTHER" id="PTHR45792">
    <property type="entry name" value="DIACYLGLYCEROL LIPASE HOMOLOG-RELATED"/>
    <property type="match status" value="1"/>
</dbReference>
<keyword evidence="10" id="KW-0106">Calcium</keyword>
<sequence>MLYLSAEQRKAIRDKPDDDKFLAESRGQPLPPALLKALLGMAMIGTFITYYDNPFEVQRFALQQRWRLVTERLGESWKHRPAWCLFISQDQRTAAVSIRGTDVEQSRGGDIFTDINARPERYATRDGACPLVAHSGMLAAALALEAELRPTLRALVDAGYRLILTGHSLGGAVAALLVWLLRHGTNGEQLPQEAEVLGIGYAMPAVVDRDTAEQMKPFFSSLINSMDAVPRLSLGTLSRLGSEVRACARESGSDLDQDLQHYVDRLSTVWAPRLRDGNPQVAAATTSALQPQDGTASSPARVAGEGDNCSIETPGDAEDADLYVPGNCVWIYRVRGHLEASVVPCDLPPLRRLILDKRMFQDHTATAIHQALLAVRASSSSASGSASAPRWQKFCEASELCPCCGSRYEWMNTARSGKMRCHAMTNCRCCGLVVCVACATSRRALPEQGILEAARVCDRCVWRGSNDAEVLEALSQVYAELGGHSAGQRGANG</sequence>
<dbReference type="SUPFAM" id="SSF57903">
    <property type="entry name" value="FYVE/PHD zinc finger"/>
    <property type="match status" value="1"/>
</dbReference>
<evidence type="ECO:0000256" key="9">
    <source>
        <dbReference type="ARBA" id="ARBA00022833"/>
    </source>
</evidence>
<evidence type="ECO:0000256" key="13">
    <source>
        <dbReference type="ARBA" id="ARBA00023098"/>
    </source>
</evidence>
<evidence type="ECO:0000256" key="15">
    <source>
        <dbReference type="ARBA" id="ARBA00024531"/>
    </source>
</evidence>
<dbReference type="GO" id="GO:0016042">
    <property type="term" value="P:lipid catabolic process"/>
    <property type="evidence" value="ECO:0007669"/>
    <property type="project" value="UniProtKB-KW"/>
</dbReference>
<dbReference type="AlphaFoldDB" id="A0A813HZ55"/>
<dbReference type="InterPro" id="IPR011011">
    <property type="entry name" value="Znf_FYVE_PHD"/>
</dbReference>
<dbReference type="PANTHER" id="PTHR45792:SF8">
    <property type="entry name" value="DIACYLGLYCEROL LIPASE-ALPHA"/>
    <property type="match status" value="1"/>
</dbReference>
<reference evidence="20" key="1">
    <citation type="submission" date="2021-02" db="EMBL/GenBank/DDBJ databases">
        <authorList>
            <person name="Dougan E. K."/>
            <person name="Rhodes N."/>
            <person name="Thang M."/>
            <person name="Chan C."/>
        </authorList>
    </citation>
    <scope>NUCLEOTIDE SEQUENCE</scope>
</reference>
<feature type="region of interest" description="Disordered" evidence="18">
    <location>
        <begin position="285"/>
        <end position="308"/>
    </location>
</feature>
<dbReference type="InterPro" id="IPR029058">
    <property type="entry name" value="AB_hydrolase_fold"/>
</dbReference>
<evidence type="ECO:0000256" key="4">
    <source>
        <dbReference type="ARBA" id="ARBA00022553"/>
    </source>
</evidence>
<keyword evidence="11" id="KW-0442">Lipid degradation</keyword>
<evidence type="ECO:0000313" key="21">
    <source>
        <dbReference type="Proteomes" id="UP000654075"/>
    </source>
</evidence>
<evidence type="ECO:0000256" key="14">
    <source>
        <dbReference type="ARBA" id="ARBA00023136"/>
    </source>
</evidence>
<keyword evidence="8" id="KW-0378">Hydrolase</keyword>
<keyword evidence="14" id="KW-0472">Membrane</keyword>
<dbReference type="GO" id="GO:0008270">
    <property type="term" value="F:zinc ion binding"/>
    <property type="evidence" value="ECO:0007669"/>
    <property type="project" value="UniProtKB-KW"/>
</dbReference>
<accession>A0A813HZ55</accession>
<dbReference type="Gene3D" id="3.40.50.1820">
    <property type="entry name" value="alpha/beta hydrolase"/>
    <property type="match status" value="1"/>
</dbReference>
<dbReference type="Gene3D" id="3.30.40.10">
    <property type="entry name" value="Zinc/RING finger domain, C3HC4 (zinc finger)"/>
    <property type="match status" value="1"/>
</dbReference>